<comment type="similarity">
    <text evidence="1 5">Belongs to the glycosyl hydrolase 1 family.</text>
</comment>
<dbReference type="SUPFAM" id="SSF51445">
    <property type="entry name" value="(Trans)glycosidases"/>
    <property type="match status" value="1"/>
</dbReference>
<dbReference type="InterPro" id="IPR017853">
    <property type="entry name" value="GH"/>
</dbReference>
<proteinExistence type="inferred from homology"/>
<gene>
    <name evidence="7" type="ORF">ABUE30_06495</name>
</gene>
<evidence type="ECO:0000256" key="4">
    <source>
        <dbReference type="PROSITE-ProRule" id="PRU10055"/>
    </source>
</evidence>
<evidence type="ECO:0000256" key="3">
    <source>
        <dbReference type="ARBA" id="ARBA00023295"/>
    </source>
</evidence>
<evidence type="ECO:0000313" key="8">
    <source>
        <dbReference type="Proteomes" id="UP001629953"/>
    </source>
</evidence>
<reference evidence="7 8" key="1">
    <citation type="journal article" date="2013" name="Int. J. Syst. Evol. Microbiol.">
        <title>Celerinatantimonas yamalensis sp. nov., a cold-adapted diazotrophic bacterium from a cold permafrost brine.</title>
        <authorList>
            <person name="Shcherbakova V."/>
            <person name="Chuvilskaya N."/>
            <person name="Rivkina E."/>
            <person name="Demidov N."/>
            <person name="Uchaeva V."/>
            <person name="Suetin S."/>
            <person name="Suzina N."/>
            <person name="Gilichinsky D."/>
        </authorList>
    </citation>
    <scope>NUCLEOTIDE SEQUENCE [LARGE SCALE GENOMIC DNA]</scope>
    <source>
        <strain evidence="7 8">C7</strain>
    </source>
</reference>
<evidence type="ECO:0000313" key="7">
    <source>
        <dbReference type="EMBL" id="MFM2484714.1"/>
    </source>
</evidence>
<dbReference type="InterPro" id="IPR001360">
    <property type="entry name" value="Glyco_hydro_1"/>
</dbReference>
<protein>
    <submittedName>
        <fullName evidence="7">6-phospho-beta-glucosidase</fullName>
        <ecNumber evidence="7">3.2.1.86</ecNumber>
    </submittedName>
</protein>
<keyword evidence="8" id="KW-1185">Reference proteome</keyword>
<evidence type="ECO:0000256" key="1">
    <source>
        <dbReference type="ARBA" id="ARBA00010838"/>
    </source>
</evidence>
<dbReference type="PRINTS" id="PR00131">
    <property type="entry name" value="GLHYDRLASE1"/>
</dbReference>
<dbReference type="PANTHER" id="PTHR10353">
    <property type="entry name" value="GLYCOSYL HYDROLASE"/>
    <property type="match status" value="1"/>
</dbReference>
<sequence length="479" mass="54854">MSQQLPDDFLWGGAVAAHQLEGGWDQDGKGPSIIDVVTGGNVNTARHIDQKIDTHAFYPNHEAVDFYHHYREDIQLFAEMGFKCFRTSIAWSRIFPLGDETTPNEAGLKFYDDLFDELLKYGIKPVITLSHFEMPLHLAQKYDGWMSRKVLDCFVNFSKTVIERYQHKVTYWMTFNEINNQKNIENELFGWVNSGVLFKQKSKPEEAMYQAAHHQFVASAIVVDWAHQLNPELKIGCMCAMVPYYPYSSNPDDVMLAHQHMHDRYYFSDVMIKGHYPSYAKCEWQRKGYHIVISEDDEAILAKGKADYMGLSYYMSNTIKADVQTSISNSLDGSSSASVKNPYLSASDWGWQIDPVGLRYSLAALYERYEVPLFIVENGLGASDTPDANGEINDDYRIDYLRAHIEQLKKAVSIDGVDLMGYTPWGCIDLVSFTTGEMKKRYGFIYVDKHDDGTGTLKRKTKKSFRWYQQVIASNGQTL</sequence>
<keyword evidence="2 6" id="KW-0378">Hydrolase</keyword>
<dbReference type="Pfam" id="PF00232">
    <property type="entry name" value="Glyco_hydro_1"/>
    <property type="match status" value="1"/>
</dbReference>
<dbReference type="GO" id="GO:0008706">
    <property type="term" value="F:6-phospho-beta-glucosidase activity"/>
    <property type="evidence" value="ECO:0007669"/>
    <property type="project" value="UniProtKB-EC"/>
</dbReference>
<dbReference type="InterPro" id="IPR033132">
    <property type="entry name" value="GH_1_N_CS"/>
</dbReference>
<dbReference type="Proteomes" id="UP001629953">
    <property type="component" value="Unassembled WGS sequence"/>
</dbReference>
<evidence type="ECO:0000256" key="6">
    <source>
        <dbReference type="RuleBase" id="RU004468"/>
    </source>
</evidence>
<dbReference type="PROSITE" id="PS00653">
    <property type="entry name" value="GLYCOSYL_HYDROL_F1_2"/>
    <property type="match status" value="1"/>
</dbReference>
<dbReference type="EMBL" id="JBEQCT010000002">
    <property type="protein sequence ID" value="MFM2484714.1"/>
    <property type="molecule type" value="Genomic_DNA"/>
</dbReference>
<keyword evidence="3 6" id="KW-0326">Glycosidase</keyword>
<dbReference type="PROSITE" id="PS00572">
    <property type="entry name" value="GLYCOSYL_HYDROL_F1_1"/>
    <property type="match status" value="1"/>
</dbReference>
<organism evidence="7 8">
    <name type="scientific">Celerinatantimonas yamalensis</name>
    <dbReference type="NCBI Taxonomy" id="559956"/>
    <lineage>
        <taxon>Bacteria</taxon>
        <taxon>Pseudomonadati</taxon>
        <taxon>Pseudomonadota</taxon>
        <taxon>Gammaproteobacteria</taxon>
        <taxon>Celerinatantimonadaceae</taxon>
        <taxon>Celerinatantimonas</taxon>
    </lineage>
</organism>
<feature type="active site" description="Nucleophile" evidence="4">
    <location>
        <position position="377"/>
    </location>
</feature>
<comment type="caution">
    <text evidence="7">The sequence shown here is derived from an EMBL/GenBank/DDBJ whole genome shotgun (WGS) entry which is preliminary data.</text>
</comment>
<dbReference type="NCBIfam" id="NF011589">
    <property type="entry name" value="PRK15014.1"/>
    <property type="match status" value="1"/>
</dbReference>
<evidence type="ECO:0000256" key="2">
    <source>
        <dbReference type="ARBA" id="ARBA00022801"/>
    </source>
</evidence>
<evidence type="ECO:0000256" key="5">
    <source>
        <dbReference type="RuleBase" id="RU003690"/>
    </source>
</evidence>
<dbReference type="NCBIfam" id="NF007154">
    <property type="entry name" value="PRK09589.1"/>
    <property type="match status" value="1"/>
</dbReference>
<dbReference type="InterPro" id="IPR018120">
    <property type="entry name" value="Glyco_hydro_1_AS"/>
</dbReference>
<dbReference type="EC" id="3.2.1.86" evidence="7"/>
<dbReference type="PANTHER" id="PTHR10353:SF122">
    <property type="entry name" value="6-PHOSPHO-BETA-GLUCOSIDASE ASCB-RELATED"/>
    <property type="match status" value="1"/>
</dbReference>
<accession>A0ABW9G4V8</accession>
<dbReference type="Gene3D" id="3.20.20.80">
    <property type="entry name" value="Glycosidases"/>
    <property type="match status" value="1"/>
</dbReference>
<name>A0ABW9G4V8_9GAMM</name>
<dbReference type="RefSeq" id="WP_408622899.1">
    <property type="nucleotide sequence ID" value="NZ_JBEQCT010000002.1"/>
</dbReference>